<keyword evidence="5 10" id="KW-0375">Hydrogen ion transport</keyword>
<sequence>MAKEQVEFELVSPEKLLFSQSVDMVVVPGEDGDFGVLPRHAPMISTVRPGVIAIYSGKEVSERIFVAGGFAEVTGERCTVLAEIALRVGEIDKAAVKQQLQDAKEDLSDAKDDAARDAARKQIGLSEAMLNAAG</sequence>
<dbReference type="NCBIfam" id="NF001851">
    <property type="entry name" value="PRK00571.2-4"/>
    <property type="match status" value="1"/>
</dbReference>
<comment type="subcellular location">
    <subcellularLocation>
        <location evidence="10">Cell membrane</location>
        <topology evidence="10">Peripheral membrane protein</topology>
    </subcellularLocation>
    <subcellularLocation>
        <location evidence="2">Endomembrane system</location>
        <topology evidence="2">Peripheral membrane protein</topology>
    </subcellularLocation>
</comment>
<accession>A0ABT4LN14</accession>
<evidence type="ECO:0000256" key="11">
    <source>
        <dbReference type="RuleBase" id="RU003656"/>
    </source>
</evidence>
<reference evidence="14" key="1">
    <citation type="submission" date="2022-12" db="EMBL/GenBank/DDBJ databases">
        <title>Bacterial isolates from different developmental stages of Nematostella vectensis.</title>
        <authorList>
            <person name="Fraune S."/>
        </authorList>
    </citation>
    <scope>NUCLEOTIDE SEQUENCE</scope>
    <source>
        <strain evidence="14">G21630-S1</strain>
    </source>
</reference>
<keyword evidence="6 10" id="KW-0406">Ion transport</keyword>
<dbReference type="PANTHER" id="PTHR13822">
    <property type="entry name" value="ATP SYNTHASE DELTA/EPSILON CHAIN"/>
    <property type="match status" value="1"/>
</dbReference>
<evidence type="ECO:0000256" key="5">
    <source>
        <dbReference type="ARBA" id="ARBA00022781"/>
    </source>
</evidence>
<dbReference type="NCBIfam" id="TIGR01216">
    <property type="entry name" value="ATP_synt_epsi"/>
    <property type="match status" value="1"/>
</dbReference>
<proteinExistence type="inferred from homology"/>
<keyword evidence="15" id="KW-1185">Reference proteome</keyword>
<evidence type="ECO:0000256" key="6">
    <source>
        <dbReference type="ARBA" id="ARBA00023065"/>
    </source>
</evidence>
<evidence type="ECO:0000313" key="15">
    <source>
        <dbReference type="Proteomes" id="UP001069802"/>
    </source>
</evidence>
<evidence type="ECO:0000256" key="2">
    <source>
        <dbReference type="ARBA" id="ARBA00004184"/>
    </source>
</evidence>
<dbReference type="SUPFAM" id="SSF51344">
    <property type="entry name" value="Epsilon subunit of F1F0-ATP synthase N-terminal domain"/>
    <property type="match status" value="1"/>
</dbReference>
<dbReference type="RefSeq" id="WP_020593016.1">
    <property type="nucleotide sequence ID" value="NZ_JAPWGY010000007.1"/>
</dbReference>
<keyword evidence="8 10" id="KW-0139">CF(1)</keyword>
<dbReference type="Pfam" id="PF02823">
    <property type="entry name" value="ATP-synt_DE_N"/>
    <property type="match status" value="1"/>
</dbReference>
<dbReference type="CDD" id="cd12152">
    <property type="entry name" value="F1-ATPase_delta"/>
    <property type="match status" value="1"/>
</dbReference>
<comment type="function">
    <text evidence="1 10">Produces ATP from ADP in the presence of a proton gradient across the membrane.</text>
</comment>
<dbReference type="HAMAP" id="MF_00530">
    <property type="entry name" value="ATP_synth_epsil_bac"/>
    <property type="match status" value="1"/>
</dbReference>
<comment type="caution">
    <text evidence="14">The sequence shown here is derived from an EMBL/GenBank/DDBJ whole genome shotgun (WGS) entry which is preliminary data.</text>
</comment>
<evidence type="ECO:0000256" key="9">
    <source>
        <dbReference type="ARBA" id="ARBA00023310"/>
    </source>
</evidence>
<comment type="similarity">
    <text evidence="3 10 11">Belongs to the ATPase epsilon chain family.</text>
</comment>
<keyword evidence="12" id="KW-0175">Coiled coil</keyword>
<dbReference type="Gene3D" id="2.60.15.10">
    <property type="entry name" value="F0F1 ATP synthase delta/epsilon subunit, N-terminal"/>
    <property type="match status" value="1"/>
</dbReference>
<dbReference type="InterPro" id="IPR001469">
    <property type="entry name" value="ATP_synth_F1_dsu/esu"/>
</dbReference>
<dbReference type="PANTHER" id="PTHR13822:SF10">
    <property type="entry name" value="ATP SYNTHASE EPSILON CHAIN, CHLOROPLASTIC"/>
    <property type="match status" value="1"/>
</dbReference>
<name>A0ABT4LN14_9PROT</name>
<dbReference type="Proteomes" id="UP001069802">
    <property type="component" value="Unassembled WGS sequence"/>
</dbReference>
<dbReference type="InterPro" id="IPR036771">
    <property type="entry name" value="ATPsynth_dsu/esu_N"/>
</dbReference>
<evidence type="ECO:0000313" key="14">
    <source>
        <dbReference type="EMBL" id="MCZ4282456.1"/>
    </source>
</evidence>
<evidence type="ECO:0000256" key="12">
    <source>
        <dbReference type="SAM" id="Coils"/>
    </source>
</evidence>
<evidence type="ECO:0000256" key="7">
    <source>
        <dbReference type="ARBA" id="ARBA00023136"/>
    </source>
</evidence>
<keyword evidence="10" id="KW-1003">Cell membrane</keyword>
<evidence type="ECO:0000256" key="8">
    <source>
        <dbReference type="ARBA" id="ARBA00023196"/>
    </source>
</evidence>
<evidence type="ECO:0000259" key="13">
    <source>
        <dbReference type="Pfam" id="PF02823"/>
    </source>
</evidence>
<evidence type="ECO:0000256" key="1">
    <source>
        <dbReference type="ARBA" id="ARBA00003543"/>
    </source>
</evidence>
<evidence type="ECO:0000256" key="10">
    <source>
        <dbReference type="HAMAP-Rule" id="MF_00530"/>
    </source>
</evidence>
<keyword evidence="9 10" id="KW-0066">ATP synthesis</keyword>
<dbReference type="InterPro" id="IPR020546">
    <property type="entry name" value="ATP_synth_F1_dsu/esu_N"/>
</dbReference>
<feature type="coiled-coil region" evidence="12">
    <location>
        <begin position="93"/>
        <end position="120"/>
    </location>
</feature>
<comment type="subunit">
    <text evidence="10 11">F-type ATPases have 2 components, CF(1) - the catalytic core - and CF(0) - the membrane proton channel. CF(1) has five subunits: alpha(3), beta(3), gamma(1), delta(1), epsilon(1). CF(0) has three main subunits: a, b and c.</text>
</comment>
<keyword evidence="7 10" id="KW-0472">Membrane</keyword>
<organism evidence="14 15">
    <name type="scientific">Kiloniella laminariae</name>
    <dbReference type="NCBI Taxonomy" id="454162"/>
    <lineage>
        <taxon>Bacteria</taxon>
        <taxon>Pseudomonadati</taxon>
        <taxon>Pseudomonadota</taxon>
        <taxon>Alphaproteobacteria</taxon>
        <taxon>Rhodospirillales</taxon>
        <taxon>Kiloniellaceae</taxon>
        <taxon>Kiloniella</taxon>
    </lineage>
</organism>
<gene>
    <name evidence="10" type="primary">atpC</name>
    <name evidence="14" type="ORF">O4H49_16840</name>
</gene>
<evidence type="ECO:0000256" key="4">
    <source>
        <dbReference type="ARBA" id="ARBA00022448"/>
    </source>
</evidence>
<protein>
    <recommendedName>
        <fullName evidence="10">ATP synthase epsilon chain</fullName>
    </recommendedName>
    <alternativeName>
        <fullName evidence="10">ATP synthase F1 sector epsilon subunit</fullName>
    </alternativeName>
    <alternativeName>
        <fullName evidence="10">F-ATPase epsilon subunit</fullName>
    </alternativeName>
</protein>
<keyword evidence="4 10" id="KW-0813">Transport</keyword>
<evidence type="ECO:0000256" key="3">
    <source>
        <dbReference type="ARBA" id="ARBA00005712"/>
    </source>
</evidence>
<feature type="domain" description="ATP synthase F1 complex delta/epsilon subunit N-terminal" evidence="13">
    <location>
        <begin position="7"/>
        <end position="84"/>
    </location>
</feature>
<dbReference type="EMBL" id="JAPWGY010000007">
    <property type="protein sequence ID" value="MCZ4282456.1"/>
    <property type="molecule type" value="Genomic_DNA"/>
</dbReference>